<evidence type="ECO:0000256" key="5">
    <source>
        <dbReference type="ARBA" id="ARBA00022679"/>
    </source>
</evidence>
<dbReference type="InterPro" id="IPR039901">
    <property type="entry name" value="Kdotransferase"/>
</dbReference>
<evidence type="ECO:0000259" key="11">
    <source>
        <dbReference type="Pfam" id="PF04413"/>
    </source>
</evidence>
<keyword evidence="10" id="KW-1003">Cell membrane</keyword>
<dbReference type="NCBIfam" id="NF004387">
    <property type="entry name" value="PRK05749.1-3"/>
    <property type="match status" value="1"/>
</dbReference>
<evidence type="ECO:0000256" key="10">
    <source>
        <dbReference type="RuleBase" id="RU365103"/>
    </source>
</evidence>
<dbReference type="OrthoDB" id="9789797at2"/>
<dbReference type="GO" id="GO:0009245">
    <property type="term" value="P:lipid A biosynthetic process"/>
    <property type="evidence" value="ECO:0007669"/>
    <property type="project" value="TreeGrafter"/>
</dbReference>
<evidence type="ECO:0000256" key="8">
    <source>
        <dbReference type="PIRSR" id="PIRSR639901-1"/>
    </source>
</evidence>
<evidence type="ECO:0000256" key="1">
    <source>
        <dbReference type="ARBA" id="ARBA00003394"/>
    </source>
</evidence>
<dbReference type="Gene3D" id="3.40.50.2000">
    <property type="entry name" value="Glycogen Phosphorylase B"/>
    <property type="match status" value="1"/>
</dbReference>
<comment type="caution">
    <text evidence="12">The sequence shown here is derived from an EMBL/GenBank/DDBJ whole genome shotgun (WGS) entry which is preliminary data.</text>
</comment>
<evidence type="ECO:0000256" key="2">
    <source>
        <dbReference type="ARBA" id="ARBA00004713"/>
    </source>
</evidence>
<evidence type="ECO:0000313" key="12">
    <source>
        <dbReference type="EMBL" id="RAK31067.1"/>
    </source>
</evidence>
<dbReference type="Gene3D" id="3.40.50.11720">
    <property type="entry name" value="3-Deoxy-D-manno-octulosonic-acid transferase, N-terminal domain"/>
    <property type="match status" value="1"/>
</dbReference>
<dbReference type="Pfam" id="PF04413">
    <property type="entry name" value="Glycos_transf_N"/>
    <property type="match status" value="1"/>
</dbReference>
<comment type="similarity">
    <text evidence="10">Belongs to the glycosyltransferase group 1 family.</text>
</comment>
<dbReference type="GO" id="GO:0043842">
    <property type="term" value="F:Kdo transferase activity"/>
    <property type="evidence" value="ECO:0007669"/>
    <property type="project" value="UniProtKB-EC"/>
</dbReference>
<dbReference type="InterPro" id="IPR007507">
    <property type="entry name" value="Glycos_transf_N"/>
</dbReference>
<evidence type="ECO:0000256" key="6">
    <source>
        <dbReference type="ARBA" id="ARBA00031445"/>
    </source>
</evidence>
<dbReference type="InterPro" id="IPR038107">
    <property type="entry name" value="Glycos_transf_N_sf"/>
</dbReference>
<dbReference type="Proteomes" id="UP000249453">
    <property type="component" value="Unassembled WGS sequence"/>
</dbReference>
<dbReference type="PANTHER" id="PTHR42755:SF1">
    <property type="entry name" value="3-DEOXY-D-MANNO-OCTULOSONIC ACID TRANSFERASE, MITOCHONDRIAL-RELATED"/>
    <property type="match status" value="1"/>
</dbReference>
<accession>A0A364JX80</accession>
<keyword evidence="10" id="KW-0472">Membrane</keyword>
<sequence length="446" mass="49006">MSERWARNMLSAYRFLGSAAYPFIGPYLAYRTSRGKEERARRGERYGKTNIPRPQGPVIWAHAASVGESVAMTPLVETIASTGIHIVMTTGTVTSAQLVADQLGSKVIHQYAPLDLRPAVNKFLDHWKPDLVIGCESEIWPTTILSVGARHIPHVLVNGRLSDRSFAAWQKRPELAEALFENFAHVIAQSELDGERFRKLGARPVTVSGNLKVDTAPAAADQQALADLQRQIAGRRTWAAISTHEGEEEIAAEVHKMLQVRYPHLVTIIVPRHPARTPEILAMLAEKGLKVAQRSTGDIIDGETNILLGDTIGEMGLYLQLTEIAFIGNSLTKEGGHNPLEPAMMGTAVLTGRNVQNFRESFQRLIKNGGARVVKDRNMLAGAINFLFNNPQHLRSMINAGANTVKDMRGALDRTLLALEPFIQPLILQAQLPDNNNGLAVVSGRR</sequence>
<comment type="subcellular location">
    <subcellularLocation>
        <location evidence="10">Cell membrane</location>
    </subcellularLocation>
</comment>
<evidence type="ECO:0000256" key="9">
    <source>
        <dbReference type="PIRSR" id="PIRSR639901-2"/>
    </source>
</evidence>
<keyword evidence="10" id="KW-0448">Lipopolysaccharide biosynthesis</keyword>
<comment type="pathway">
    <text evidence="2 10">Bacterial outer membrane biogenesis; LPS core biosynthesis.</text>
</comment>
<comment type="catalytic activity">
    <reaction evidence="7 10">
        <text>lipid IVA (E. coli) + CMP-3-deoxy-beta-D-manno-octulosonate = alpha-Kdo-(2-&gt;6)-lipid IVA (E. coli) + CMP + H(+)</text>
        <dbReference type="Rhea" id="RHEA:28066"/>
        <dbReference type="ChEBI" id="CHEBI:15378"/>
        <dbReference type="ChEBI" id="CHEBI:58603"/>
        <dbReference type="ChEBI" id="CHEBI:60364"/>
        <dbReference type="ChEBI" id="CHEBI:60377"/>
        <dbReference type="ChEBI" id="CHEBI:85987"/>
        <dbReference type="EC" id="2.4.99.12"/>
    </reaction>
</comment>
<dbReference type="RefSeq" id="WP_111574825.1">
    <property type="nucleotide sequence ID" value="NZ_JBHEEY010000002.1"/>
</dbReference>
<evidence type="ECO:0000256" key="4">
    <source>
        <dbReference type="ARBA" id="ARBA00019077"/>
    </source>
</evidence>
<dbReference type="UniPathway" id="UPA00958"/>
<comment type="function">
    <text evidence="1 10">Involved in lipopolysaccharide (LPS) biosynthesis. Catalyzes the transfer of 3-deoxy-D-manno-octulosonate (Kdo) residue(s) from CMP-Kdo to lipid IV(A), the tetraacyldisaccharide-1,4'-bisphosphate precursor of lipid A.</text>
</comment>
<evidence type="ECO:0000313" key="13">
    <source>
        <dbReference type="Proteomes" id="UP000249453"/>
    </source>
</evidence>
<keyword evidence="5 10" id="KW-0808">Transferase</keyword>
<feature type="site" description="Transition state stabilizer" evidence="9">
    <location>
        <position position="136"/>
    </location>
</feature>
<organism evidence="12 13">
    <name type="scientific">Falsochrobactrum ovis</name>
    <dbReference type="NCBI Taxonomy" id="1293442"/>
    <lineage>
        <taxon>Bacteria</taxon>
        <taxon>Pseudomonadati</taxon>
        <taxon>Pseudomonadota</taxon>
        <taxon>Alphaproteobacteria</taxon>
        <taxon>Hyphomicrobiales</taxon>
        <taxon>Brucellaceae</taxon>
        <taxon>Falsochrobactrum</taxon>
    </lineage>
</organism>
<dbReference type="SUPFAM" id="SSF53756">
    <property type="entry name" value="UDP-Glycosyltransferase/glycogen phosphorylase"/>
    <property type="match status" value="1"/>
</dbReference>
<gene>
    <name evidence="12" type="ORF">C7374_103206</name>
</gene>
<dbReference type="EC" id="2.4.99.12" evidence="3 10"/>
<evidence type="ECO:0000256" key="3">
    <source>
        <dbReference type="ARBA" id="ARBA00012621"/>
    </source>
</evidence>
<dbReference type="GO" id="GO:0009244">
    <property type="term" value="P:lipopolysaccharide core region biosynthetic process"/>
    <property type="evidence" value="ECO:0007669"/>
    <property type="project" value="UniProtKB-UniRule"/>
</dbReference>
<name>A0A364JX80_9HYPH</name>
<feature type="active site" description="Proton acceptor" evidence="8">
    <location>
        <position position="68"/>
    </location>
</feature>
<protein>
    <recommendedName>
        <fullName evidence="4 10">3-deoxy-D-manno-octulosonic acid transferase</fullName>
        <shortName evidence="10">Kdo transferase</shortName>
        <ecNumber evidence="3 10">2.4.99.12</ecNumber>
    </recommendedName>
    <alternativeName>
        <fullName evidence="6 10">Lipid IV(A) 3-deoxy-D-manno-octulosonic acid transferase</fullName>
    </alternativeName>
</protein>
<dbReference type="AlphaFoldDB" id="A0A364JX80"/>
<reference evidence="12 13" key="1">
    <citation type="submission" date="2018-06" db="EMBL/GenBank/DDBJ databases">
        <title>Genomic Encyclopedia of Type Strains, Phase IV (KMG-IV): sequencing the most valuable type-strain genomes for metagenomic binning, comparative biology and taxonomic classification.</title>
        <authorList>
            <person name="Goeker M."/>
        </authorList>
    </citation>
    <scope>NUCLEOTIDE SEQUENCE [LARGE SCALE GENOMIC DNA]</scope>
    <source>
        <strain evidence="12 13">DSM 26720</strain>
    </source>
</reference>
<evidence type="ECO:0000256" key="7">
    <source>
        <dbReference type="ARBA" id="ARBA00049183"/>
    </source>
</evidence>
<dbReference type="EMBL" id="QLMK01000003">
    <property type="protein sequence ID" value="RAK31067.1"/>
    <property type="molecule type" value="Genomic_DNA"/>
</dbReference>
<keyword evidence="13" id="KW-1185">Reference proteome</keyword>
<dbReference type="PANTHER" id="PTHR42755">
    <property type="entry name" value="3-DEOXY-MANNO-OCTULOSONATE CYTIDYLYLTRANSFERASE"/>
    <property type="match status" value="1"/>
</dbReference>
<feature type="site" description="Transition state stabilizer" evidence="9">
    <location>
        <position position="212"/>
    </location>
</feature>
<dbReference type="GO" id="GO:0005886">
    <property type="term" value="C:plasma membrane"/>
    <property type="evidence" value="ECO:0007669"/>
    <property type="project" value="UniProtKB-SubCell"/>
</dbReference>
<proteinExistence type="inferred from homology"/>
<feature type="domain" description="3-deoxy-D-manno-octulosonic-acid transferase N-terminal" evidence="11">
    <location>
        <begin position="41"/>
        <end position="214"/>
    </location>
</feature>